<reference evidence="3" key="1">
    <citation type="submission" date="2020-07" db="EMBL/GenBank/DDBJ databases">
        <title>Clarias magur genome sequencing, assembly and annotation.</title>
        <authorList>
            <person name="Kushwaha B."/>
            <person name="Kumar R."/>
            <person name="Das P."/>
            <person name="Joshi C.G."/>
            <person name="Kumar D."/>
            <person name="Nagpure N.S."/>
            <person name="Pandey M."/>
            <person name="Agarwal S."/>
            <person name="Srivastava S."/>
            <person name="Singh M."/>
            <person name="Sahoo L."/>
            <person name="Jayasankar P."/>
            <person name="Meher P.K."/>
            <person name="Koringa P.G."/>
            <person name="Iquebal M.A."/>
            <person name="Das S.P."/>
            <person name="Bit A."/>
            <person name="Patnaik S."/>
            <person name="Patel N."/>
            <person name="Shah T.M."/>
            <person name="Hinsu A."/>
            <person name="Jena J.K."/>
        </authorList>
    </citation>
    <scope>NUCLEOTIDE SEQUENCE</scope>
    <source>
        <strain evidence="3">CIFAMagur01</strain>
        <tissue evidence="3">Testis</tissue>
    </source>
</reference>
<feature type="non-terminal residue" evidence="3">
    <location>
        <position position="64"/>
    </location>
</feature>
<organism evidence="3 4">
    <name type="scientific">Clarias magur</name>
    <name type="common">Asian catfish</name>
    <name type="synonym">Macropteronotus magur</name>
    <dbReference type="NCBI Taxonomy" id="1594786"/>
    <lineage>
        <taxon>Eukaryota</taxon>
        <taxon>Metazoa</taxon>
        <taxon>Chordata</taxon>
        <taxon>Craniata</taxon>
        <taxon>Vertebrata</taxon>
        <taxon>Euteleostomi</taxon>
        <taxon>Actinopterygii</taxon>
        <taxon>Neopterygii</taxon>
        <taxon>Teleostei</taxon>
        <taxon>Ostariophysi</taxon>
        <taxon>Siluriformes</taxon>
        <taxon>Clariidae</taxon>
        <taxon>Clarias</taxon>
    </lineage>
</organism>
<protein>
    <submittedName>
        <fullName evidence="3">Protein FAM81B</fullName>
    </submittedName>
</protein>
<accession>A0A8J4TJS6</accession>
<dbReference type="InterPro" id="IPR029619">
    <property type="entry name" value="FAM81"/>
</dbReference>
<keyword evidence="4" id="KW-1185">Reference proteome</keyword>
<dbReference type="AlphaFoldDB" id="A0A8J4TJS6"/>
<evidence type="ECO:0000313" key="4">
    <source>
        <dbReference type="Proteomes" id="UP000727407"/>
    </source>
</evidence>
<dbReference type="PANTHER" id="PTHR22420:SF5">
    <property type="entry name" value="PROTEIN FAM81B"/>
    <property type="match status" value="1"/>
</dbReference>
<dbReference type="EMBL" id="QNUK01000264">
    <property type="protein sequence ID" value="KAF5896740.1"/>
    <property type="molecule type" value="Genomic_DNA"/>
</dbReference>
<keyword evidence="1" id="KW-0175">Coiled coil</keyword>
<name>A0A8J4TJS6_CLAMG</name>
<evidence type="ECO:0000313" key="3">
    <source>
        <dbReference type="EMBL" id="KAF5896740.1"/>
    </source>
</evidence>
<dbReference type="PANTHER" id="PTHR22420">
    <property type="entry name" value="PROTEIN FAM81A"/>
    <property type="match status" value="1"/>
</dbReference>
<comment type="caution">
    <text evidence="3">The sequence shown here is derived from an EMBL/GenBank/DDBJ whole genome shotgun (WGS) entry which is preliminary data.</text>
</comment>
<dbReference type="Proteomes" id="UP000727407">
    <property type="component" value="Unassembled WGS sequence"/>
</dbReference>
<evidence type="ECO:0000256" key="1">
    <source>
        <dbReference type="ARBA" id="ARBA00023054"/>
    </source>
</evidence>
<evidence type="ECO:0000256" key="2">
    <source>
        <dbReference type="ARBA" id="ARBA00046344"/>
    </source>
</evidence>
<dbReference type="OrthoDB" id="10014002at2759"/>
<sequence>MELSRPEQTLAFLLEKAFRIKEDVVNSLHVTQGSVLMEASARKLLENHIQTITSIVKQLSKDIE</sequence>
<gene>
    <name evidence="3" type="ORF">DAT39_013527</name>
</gene>
<comment type="similarity">
    <text evidence="2">Belongs to the FAM81 family.</text>
</comment>
<proteinExistence type="inferred from homology"/>